<dbReference type="Gene3D" id="1.20.1050.10">
    <property type="match status" value="1"/>
</dbReference>
<dbReference type="PRINTS" id="PR00380">
    <property type="entry name" value="KINESINHEAVY"/>
</dbReference>
<keyword evidence="9" id="KW-0677">Repeat</keyword>
<dbReference type="Pfam" id="PF21972">
    <property type="entry name" value="Arc1p_N_like"/>
    <property type="match status" value="1"/>
</dbReference>
<feature type="compositionally biased region" description="Acidic residues" evidence="18">
    <location>
        <begin position="725"/>
        <end position="758"/>
    </location>
</feature>
<dbReference type="CDD" id="cd10305">
    <property type="entry name" value="GST_C_AIMP3"/>
    <property type="match status" value="1"/>
</dbReference>
<evidence type="ECO:0000256" key="6">
    <source>
        <dbReference type="ARBA" id="ARBA00022553"/>
    </source>
</evidence>
<dbReference type="InterPro" id="IPR056533">
    <property type="entry name" value="KIF21A/B_hel_1"/>
</dbReference>
<evidence type="ECO:0000256" key="10">
    <source>
        <dbReference type="ARBA" id="ARBA00022741"/>
    </source>
</evidence>
<evidence type="ECO:0000256" key="9">
    <source>
        <dbReference type="ARBA" id="ARBA00022737"/>
    </source>
</evidence>
<feature type="region of interest" description="Disordered" evidence="18">
    <location>
        <begin position="1149"/>
        <end position="1204"/>
    </location>
</feature>
<dbReference type="SUPFAM" id="SSF47616">
    <property type="entry name" value="GST C-terminal domain-like"/>
    <property type="match status" value="1"/>
</dbReference>
<dbReference type="Pfam" id="PF00400">
    <property type="entry name" value="WD40"/>
    <property type="match status" value="2"/>
</dbReference>
<feature type="coiled-coil region" evidence="17">
    <location>
        <begin position="990"/>
        <end position="1024"/>
    </location>
</feature>
<dbReference type="InterPro" id="IPR027640">
    <property type="entry name" value="Kinesin-like_fam"/>
</dbReference>
<dbReference type="STRING" id="543379.A0A232F1D8"/>
<dbReference type="PANTHER" id="PTHR47969">
    <property type="entry name" value="CHROMOSOME-ASSOCIATED KINESIN KIF4A-RELATED"/>
    <property type="match status" value="1"/>
</dbReference>
<keyword evidence="6" id="KW-0597">Phosphoprotein</keyword>
<proteinExistence type="inferred from homology"/>
<evidence type="ECO:0000256" key="1">
    <source>
        <dbReference type="ARBA" id="ARBA00004245"/>
    </source>
</evidence>
<dbReference type="InterPro" id="IPR019821">
    <property type="entry name" value="Kinesin_motor_CS"/>
</dbReference>
<dbReference type="GO" id="GO:0005524">
    <property type="term" value="F:ATP binding"/>
    <property type="evidence" value="ECO:0007669"/>
    <property type="project" value="UniProtKB-UniRule"/>
</dbReference>
<feature type="coiled-coil region" evidence="17">
    <location>
        <begin position="625"/>
        <end position="652"/>
    </location>
</feature>
<dbReference type="PANTHER" id="PTHR47969:SF28">
    <property type="entry name" value="KINESIN-LIKE PROTEIN KIF21B"/>
    <property type="match status" value="1"/>
</dbReference>
<dbReference type="Pfam" id="PF23203">
    <property type="entry name" value="KIF21A"/>
    <property type="match status" value="1"/>
</dbReference>
<feature type="compositionally biased region" description="Polar residues" evidence="18">
    <location>
        <begin position="709"/>
        <end position="721"/>
    </location>
</feature>
<dbReference type="InterPro" id="IPR036282">
    <property type="entry name" value="Glutathione-S-Trfase_C_sf"/>
</dbReference>
<keyword evidence="22" id="KW-1185">Reference proteome</keyword>
<dbReference type="InterPro" id="IPR015943">
    <property type="entry name" value="WD40/YVTN_repeat-like_dom_sf"/>
</dbReference>
<dbReference type="GO" id="GO:0007018">
    <property type="term" value="P:microtubule-based movement"/>
    <property type="evidence" value="ECO:0007669"/>
    <property type="project" value="InterPro"/>
</dbReference>
<dbReference type="GO" id="GO:0005875">
    <property type="term" value="C:microtubule associated complex"/>
    <property type="evidence" value="ECO:0007669"/>
    <property type="project" value="TreeGrafter"/>
</dbReference>
<organism evidence="21 22">
    <name type="scientific">Trichomalopsis sarcophagae</name>
    <dbReference type="NCBI Taxonomy" id="543379"/>
    <lineage>
        <taxon>Eukaryota</taxon>
        <taxon>Metazoa</taxon>
        <taxon>Ecdysozoa</taxon>
        <taxon>Arthropoda</taxon>
        <taxon>Hexapoda</taxon>
        <taxon>Insecta</taxon>
        <taxon>Pterygota</taxon>
        <taxon>Neoptera</taxon>
        <taxon>Endopterygota</taxon>
        <taxon>Hymenoptera</taxon>
        <taxon>Apocrita</taxon>
        <taxon>Proctotrupomorpha</taxon>
        <taxon>Chalcidoidea</taxon>
        <taxon>Pteromalidae</taxon>
        <taxon>Pteromalinae</taxon>
        <taxon>Trichomalopsis</taxon>
    </lineage>
</organism>
<dbReference type="Gene3D" id="2.130.10.10">
    <property type="entry name" value="YVTN repeat-like/Quinoprotein amine dehydrogenase"/>
    <property type="match status" value="2"/>
</dbReference>
<dbReference type="InterPro" id="IPR036322">
    <property type="entry name" value="WD40_repeat_dom_sf"/>
</dbReference>
<feature type="binding site" evidence="16">
    <location>
        <begin position="243"/>
        <end position="250"/>
    </location>
    <ligand>
        <name>ATP</name>
        <dbReference type="ChEBI" id="CHEBI:30616"/>
    </ligand>
</feature>
<dbReference type="PROSITE" id="PS50405">
    <property type="entry name" value="GST_CTER"/>
    <property type="match status" value="1"/>
</dbReference>
<feature type="region of interest" description="Disordered" evidence="18">
    <location>
        <begin position="1216"/>
        <end position="1239"/>
    </location>
</feature>
<evidence type="ECO:0000256" key="11">
    <source>
        <dbReference type="ARBA" id="ARBA00022840"/>
    </source>
</evidence>
<feature type="coiled-coil region" evidence="17">
    <location>
        <begin position="526"/>
        <end position="596"/>
    </location>
</feature>
<evidence type="ECO:0000256" key="15">
    <source>
        <dbReference type="ARBA" id="ARBA00023273"/>
    </source>
</evidence>
<dbReference type="PROSITE" id="PS00411">
    <property type="entry name" value="KINESIN_MOTOR_1"/>
    <property type="match status" value="1"/>
</dbReference>
<dbReference type="CDD" id="cd01372">
    <property type="entry name" value="KISc_KIF4"/>
    <property type="match status" value="1"/>
</dbReference>
<feature type="region of interest" description="Disordered" evidence="18">
    <location>
        <begin position="709"/>
        <end position="768"/>
    </location>
</feature>
<dbReference type="EMBL" id="NNAY01001276">
    <property type="protein sequence ID" value="OXU24521.1"/>
    <property type="molecule type" value="Genomic_DNA"/>
</dbReference>
<dbReference type="GO" id="GO:0051231">
    <property type="term" value="P:spindle elongation"/>
    <property type="evidence" value="ECO:0007669"/>
    <property type="project" value="TreeGrafter"/>
</dbReference>
<protein>
    <recommendedName>
        <fullName evidence="23">Kinesin motor domain-containing protein</fullName>
    </recommendedName>
</protein>
<name>A0A232F1D8_9HYME</name>
<sequence length="1601" mass="179320">MVLCSIECVQRISEYLDVSPGKLYVSENNTVATSGLVNNQSTEGFSTIVQALVKNSKYPAILGDDAVTQALTRQWLEYAVLCVNYADNSANEKRVLKELNTVLKMSTYVSGTKKTIADATLYYAVHGIMQRLTPQEKAEHVHLSRWFDNMQQDEKLRQTMDLINFNMMHLIRPQVAREVIDMCRICTQVPPGEPQVFLGPDKAFTYDYVFDTNSDQSSIYETCVARLVDGALDGYNATVLAYGQTGSGKTYTMGTGFDVEIDEEVVGIIPRAIKHLFDGIAEKQARARERAQMPPEFKVTAQFLELYNEDLKDLLEPGGPRGGARIHEDTAGNIHLAGVESRVVTSPQDALEYLRLGALSRTTGSTQMNTQSSRSHAIFTLYVKQQRCIKVEDPDADVDTSSAMETASEFETLTAKFHFVDLAGSERLKRTGATGDRAKEGISINCGLLALGNVISALGDKTKKALHVPYRDSKLTRLLQDSLGGNSQTCMIACVSPSDRDFMETLSTLKYANRARNIKNKVTINQDKSSRTIASLRREIQQLQMELLEYRQGKRVVGEDGMNDAWHENQMLNSELQSLRTRVKALSETVDALTAKNSLLLAEKAAGQWMSSGAAASGGDVTGLVQGYLQEIEELRARLLEAEALYQQLKKRQMHQSFGIDSHLDDSLQMSAASNPYGDMSHVIHNDSSSILLDAKKELQREKALLASLKNQQAQNSNMSSRDGDDGDMDDTENGQESMSEDESDDDSDRKEEDEEEEAMGRELENLTSNIDVKQRLIQELEQSQRRLQTMKQHYEDKLAQLQLRIRDTQDERDKVLSSLQNQPSAPTEKVKKLRDEYEKKLSAMQKEVKILQSAKKEHARLLKSQTQNENRLRGLRNELAEMKRAKVKLLNKMREEAQRHKENELKRNREIAQLRKESRKNANMIRTLEADKRMKEVVLRRKQEEVTALRKRDRGLSQKVAGRTAPAKVLNPKALKSRWQTFERTITKQALAKQAAAETEKEMERLLQEREELGRELERLKKHKLVVASTKEDTTDLDEEIDNVTSKINYLQDSISECQRAMVVMGDGDGEVDEDPGVEALLSTIRTVDEAQYLMQRMLAFTIEQSYIAAQKQVEARDMATRLNQVAQESDVQHQLLEHVLRDRDLLSLTNSNNSNNTNTVAYSPPSSRSSSPDNSESLTQSIGGDDKPRSIKVRRRTTQPQELLYGISASTENQKNEDQNQNQHQNHNHPLTRVPSAPGSLKEQVAHMDISSPPGSPTTYRRFNSREENVFSRLTASRQTLHVEHQPTKGVISNYQGKVSPLILITLYKFIMLCIYLLLKLDRTVKVWDLGTGIESMTLSGHPNNVVVVKYSSVHRLLFSVSAAYVKVWDLRAGNSCIKTLFSSGQAQSGPLNLSTPSRTLQMPVGETTINDLALGLDDRELYTASSDKVRIWDLRKLAYVGKLSTPHAAAVMCLSVSDDGRVITGSKDHLISLVEPNMSGQSLSLSPPHYDGVQCLATYGNTLFSGSRDMCIKRWDLSRMELVQSLNNAHKDWILGLCLINSGSVMISGCRGGILRAWTVPNFGDHAGECSLLGEVRAHTSAINATVTNQQHIFTASK</sequence>
<reference evidence="21 22" key="1">
    <citation type="journal article" date="2017" name="Curr. Biol.">
        <title>The Evolution of Venom by Co-option of Single-Copy Genes.</title>
        <authorList>
            <person name="Martinson E.O."/>
            <person name="Mrinalini"/>
            <person name="Kelkar Y.D."/>
            <person name="Chang C.H."/>
            <person name="Werren J.H."/>
        </authorList>
    </citation>
    <scope>NUCLEOTIDE SEQUENCE [LARGE SCALE GENOMIC DNA]</scope>
    <source>
        <strain evidence="21 22">Alberta</strain>
        <tissue evidence="21">Whole body</tissue>
    </source>
</reference>
<keyword evidence="10 16" id="KW-0547">Nucleotide-binding</keyword>
<dbReference type="GO" id="GO:0003777">
    <property type="term" value="F:microtubule motor activity"/>
    <property type="evidence" value="ECO:0007669"/>
    <property type="project" value="InterPro"/>
</dbReference>
<comment type="similarity">
    <text evidence="16">Belongs to the TRAFAC class myosin-kinesin ATPase superfamily. Kinesin family.</text>
</comment>
<evidence type="ECO:0000259" key="19">
    <source>
        <dbReference type="PROSITE" id="PS50067"/>
    </source>
</evidence>
<evidence type="ECO:0000256" key="14">
    <source>
        <dbReference type="ARBA" id="ARBA00023212"/>
    </source>
</evidence>
<keyword evidence="12 17" id="KW-0175">Coiled coil</keyword>
<dbReference type="SUPFAM" id="SSF50978">
    <property type="entry name" value="WD40 repeat-like"/>
    <property type="match status" value="1"/>
</dbReference>
<keyword evidence="7" id="KW-0853">WD repeat</keyword>
<evidence type="ECO:0000256" key="4">
    <source>
        <dbReference type="ARBA" id="ARBA00004624"/>
    </source>
</evidence>
<evidence type="ECO:0000256" key="17">
    <source>
        <dbReference type="SAM" id="Coils"/>
    </source>
</evidence>
<gene>
    <name evidence="21" type="ORF">TSAR_013427</name>
</gene>
<keyword evidence="11 16" id="KW-0067">ATP-binding</keyword>
<evidence type="ECO:0000256" key="7">
    <source>
        <dbReference type="ARBA" id="ARBA00022574"/>
    </source>
</evidence>
<dbReference type="GO" id="GO:0005874">
    <property type="term" value="C:microtubule"/>
    <property type="evidence" value="ECO:0007669"/>
    <property type="project" value="UniProtKB-KW"/>
</dbReference>
<dbReference type="Pfam" id="PF25764">
    <property type="entry name" value="KIF21A_4th"/>
    <property type="match status" value="1"/>
</dbReference>
<evidence type="ECO:0000256" key="12">
    <source>
        <dbReference type="ARBA" id="ARBA00023054"/>
    </source>
</evidence>
<comment type="subcellular location">
    <subcellularLocation>
        <location evidence="3">Cell projection</location>
        <location evidence="3">Axon</location>
    </subcellularLocation>
    <subcellularLocation>
        <location evidence="2">Cell projection</location>
        <location evidence="2">Dendrite</location>
    </subcellularLocation>
    <subcellularLocation>
        <location evidence="4">Cell projection</location>
        <location evidence="4">Growth cone</location>
    </subcellularLocation>
    <subcellularLocation>
        <location evidence="1">Cytoplasm</location>
        <location evidence="1">Cytoskeleton</location>
    </subcellularLocation>
</comment>
<evidence type="ECO:0008006" key="23">
    <source>
        <dbReference type="Google" id="ProtNLM"/>
    </source>
</evidence>
<dbReference type="GO" id="GO:0030426">
    <property type="term" value="C:growth cone"/>
    <property type="evidence" value="ECO:0007669"/>
    <property type="project" value="UniProtKB-SubCell"/>
</dbReference>
<dbReference type="OrthoDB" id="3176171at2759"/>
<dbReference type="InterPro" id="IPR036961">
    <property type="entry name" value="Kinesin_motor_dom_sf"/>
</dbReference>
<evidence type="ECO:0000256" key="3">
    <source>
        <dbReference type="ARBA" id="ARBA00004489"/>
    </source>
</evidence>
<feature type="domain" description="GST C-terminal" evidence="20">
    <location>
        <begin position="31"/>
        <end position="170"/>
    </location>
</feature>
<feature type="compositionally biased region" description="Low complexity" evidence="18">
    <location>
        <begin position="1221"/>
        <end position="1231"/>
    </location>
</feature>
<dbReference type="Gene3D" id="3.40.850.10">
    <property type="entry name" value="Kinesin motor domain"/>
    <property type="match status" value="1"/>
</dbReference>
<dbReference type="Proteomes" id="UP000215335">
    <property type="component" value="Unassembled WGS sequence"/>
</dbReference>
<evidence type="ECO:0000256" key="2">
    <source>
        <dbReference type="ARBA" id="ARBA00004279"/>
    </source>
</evidence>
<dbReference type="SMART" id="SM00129">
    <property type="entry name" value="KISc"/>
    <property type="match status" value="1"/>
</dbReference>
<feature type="domain" description="Kinesin motor" evidence="19">
    <location>
        <begin position="172"/>
        <end position="518"/>
    </location>
</feature>
<dbReference type="InterPro" id="IPR056532">
    <property type="entry name" value="KIF21A/B_hel_2"/>
</dbReference>
<dbReference type="SMART" id="SM00320">
    <property type="entry name" value="WD40"/>
    <property type="match status" value="5"/>
</dbReference>
<evidence type="ECO:0000256" key="5">
    <source>
        <dbReference type="ARBA" id="ARBA00022490"/>
    </source>
</evidence>
<comment type="caution">
    <text evidence="21">The sequence shown here is derived from an EMBL/GenBank/DDBJ whole genome shotgun (WGS) entry which is preliminary data.</text>
</comment>
<evidence type="ECO:0000256" key="8">
    <source>
        <dbReference type="ARBA" id="ARBA00022701"/>
    </source>
</evidence>
<dbReference type="GO" id="GO:0030425">
    <property type="term" value="C:dendrite"/>
    <property type="evidence" value="ECO:0007669"/>
    <property type="project" value="UniProtKB-SubCell"/>
</dbReference>
<evidence type="ECO:0000313" key="21">
    <source>
        <dbReference type="EMBL" id="OXU24521.1"/>
    </source>
</evidence>
<evidence type="ECO:0000256" key="18">
    <source>
        <dbReference type="SAM" id="MobiDB-lite"/>
    </source>
</evidence>
<evidence type="ECO:0000256" key="13">
    <source>
        <dbReference type="ARBA" id="ARBA00023175"/>
    </source>
</evidence>
<dbReference type="Pfam" id="PF00225">
    <property type="entry name" value="Kinesin"/>
    <property type="match status" value="1"/>
</dbReference>
<evidence type="ECO:0000259" key="20">
    <source>
        <dbReference type="PROSITE" id="PS50405"/>
    </source>
</evidence>
<keyword evidence="13 16" id="KW-0505">Motor protein</keyword>
<dbReference type="GO" id="GO:0007052">
    <property type="term" value="P:mitotic spindle organization"/>
    <property type="evidence" value="ECO:0007669"/>
    <property type="project" value="TreeGrafter"/>
</dbReference>
<feature type="compositionally biased region" description="Low complexity" evidence="18">
    <location>
        <begin position="1149"/>
        <end position="1179"/>
    </location>
</feature>
<keyword evidence="8" id="KW-0493">Microtubule</keyword>
<dbReference type="InterPro" id="IPR010987">
    <property type="entry name" value="Glutathione-S-Trfase_C-like"/>
</dbReference>
<dbReference type="SUPFAM" id="SSF52540">
    <property type="entry name" value="P-loop containing nucleoside triphosphate hydrolases"/>
    <property type="match status" value="1"/>
</dbReference>
<keyword evidence="15" id="KW-0966">Cell projection</keyword>
<evidence type="ECO:0000256" key="16">
    <source>
        <dbReference type="PROSITE-ProRule" id="PRU00283"/>
    </source>
</evidence>
<accession>A0A232F1D8</accession>
<dbReference type="Pfam" id="PF23204">
    <property type="entry name" value="KIF21A_2nd"/>
    <property type="match status" value="1"/>
</dbReference>
<dbReference type="InterPro" id="IPR001752">
    <property type="entry name" value="Kinesin_motor_dom"/>
</dbReference>
<dbReference type="InterPro" id="IPR001680">
    <property type="entry name" value="WD40_rpt"/>
</dbReference>
<dbReference type="GO" id="GO:0008017">
    <property type="term" value="F:microtubule binding"/>
    <property type="evidence" value="ECO:0007669"/>
    <property type="project" value="InterPro"/>
</dbReference>
<dbReference type="InterPro" id="IPR053837">
    <property type="entry name" value="AIMP3/p18_C"/>
</dbReference>
<keyword evidence="5" id="KW-0963">Cytoplasm</keyword>
<dbReference type="InterPro" id="IPR053836">
    <property type="entry name" value="Arc1-like_N"/>
</dbReference>
<dbReference type="PROSITE" id="PS50067">
    <property type="entry name" value="KINESIN_MOTOR_2"/>
    <property type="match status" value="1"/>
</dbReference>
<dbReference type="FunFam" id="3.40.850.10:FF:000011">
    <property type="entry name" value="Kinesin family member 21A"/>
    <property type="match status" value="1"/>
</dbReference>
<dbReference type="InterPro" id="IPR027417">
    <property type="entry name" value="P-loop_NTPase"/>
</dbReference>
<evidence type="ECO:0000313" key="22">
    <source>
        <dbReference type="Proteomes" id="UP000215335"/>
    </source>
</evidence>
<keyword evidence="14" id="KW-0206">Cytoskeleton</keyword>